<feature type="region of interest" description="Disordered" evidence="1">
    <location>
        <begin position="56"/>
        <end position="82"/>
    </location>
</feature>
<name>A0A166AP59_9AGAM</name>
<proteinExistence type="predicted"/>
<sequence>MNAEHAANARVRRENASSALDGLQAEVARGDGHRPRRLWRSLFSLVFFLSTTDADTGTPSPSYAHGSRTGPSPAGWKPSKRVGRTEATVVRDSWKVRATMKTLVAAHGTEETVEAEQGHPTGRGERFGSRGAEAEAEEIVLFRSYNGKHISIPTFARALSPPSEVTFILLLQLIPLSLSDIAWHDRIDYDASLVHTNTPMEDEYTPDKINRDLLEPVMKHGKGVSRMRRTGCTRGSHAGKWPSPGPPSLPCFLSSSGPTPCSDVTRNPNSTPKYERGDPINIALHMDPGRNLLHEVEIELERRAHGGHQGERGNIGVGRSPSPG</sequence>
<evidence type="ECO:0000313" key="3">
    <source>
        <dbReference type="Proteomes" id="UP000076532"/>
    </source>
</evidence>
<dbReference type="Proteomes" id="UP000076532">
    <property type="component" value="Unassembled WGS sequence"/>
</dbReference>
<dbReference type="OrthoDB" id="407298at2759"/>
<evidence type="ECO:0000313" key="2">
    <source>
        <dbReference type="EMBL" id="KZP11817.1"/>
    </source>
</evidence>
<feature type="region of interest" description="Disordered" evidence="1">
    <location>
        <begin position="107"/>
        <end position="130"/>
    </location>
</feature>
<evidence type="ECO:0000256" key="1">
    <source>
        <dbReference type="SAM" id="MobiDB-lite"/>
    </source>
</evidence>
<keyword evidence="3" id="KW-1185">Reference proteome</keyword>
<accession>A0A166AP59</accession>
<feature type="region of interest" description="Disordered" evidence="1">
    <location>
        <begin position="302"/>
        <end position="324"/>
    </location>
</feature>
<feature type="region of interest" description="Disordered" evidence="1">
    <location>
        <begin position="223"/>
        <end position="246"/>
    </location>
</feature>
<feature type="compositionally biased region" description="Basic and acidic residues" evidence="1">
    <location>
        <begin position="302"/>
        <end position="311"/>
    </location>
</feature>
<organism evidence="2 3">
    <name type="scientific">Athelia psychrophila</name>
    <dbReference type="NCBI Taxonomy" id="1759441"/>
    <lineage>
        <taxon>Eukaryota</taxon>
        <taxon>Fungi</taxon>
        <taxon>Dikarya</taxon>
        <taxon>Basidiomycota</taxon>
        <taxon>Agaricomycotina</taxon>
        <taxon>Agaricomycetes</taxon>
        <taxon>Agaricomycetidae</taxon>
        <taxon>Atheliales</taxon>
        <taxon>Atheliaceae</taxon>
        <taxon>Athelia</taxon>
    </lineage>
</organism>
<protein>
    <submittedName>
        <fullName evidence="2">Uncharacterized protein</fullName>
    </submittedName>
</protein>
<dbReference type="AlphaFoldDB" id="A0A166AP59"/>
<dbReference type="EMBL" id="KV417657">
    <property type="protein sequence ID" value="KZP11817.1"/>
    <property type="molecule type" value="Genomic_DNA"/>
</dbReference>
<gene>
    <name evidence="2" type="ORF">FIBSPDRAFT_961977</name>
</gene>
<reference evidence="2 3" key="1">
    <citation type="journal article" date="2016" name="Mol. Biol. Evol.">
        <title>Comparative Genomics of Early-Diverging Mushroom-Forming Fungi Provides Insights into the Origins of Lignocellulose Decay Capabilities.</title>
        <authorList>
            <person name="Nagy L.G."/>
            <person name="Riley R."/>
            <person name="Tritt A."/>
            <person name="Adam C."/>
            <person name="Daum C."/>
            <person name="Floudas D."/>
            <person name="Sun H."/>
            <person name="Yadav J.S."/>
            <person name="Pangilinan J."/>
            <person name="Larsson K.H."/>
            <person name="Matsuura K."/>
            <person name="Barry K."/>
            <person name="Labutti K."/>
            <person name="Kuo R."/>
            <person name="Ohm R.A."/>
            <person name="Bhattacharya S.S."/>
            <person name="Shirouzu T."/>
            <person name="Yoshinaga Y."/>
            <person name="Martin F.M."/>
            <person name="Grigoriev I.V."/>
            <person name="Hibbett D.S."/>
        </authorList>
    </citation>
    <scope>NUCLEOTIDE SEQUENCE [LARGE SCALE GENOMIC DNA]</scope>
    <source>
        <strain evidence="2 3">CBS 109695</strain>
    </source>
</reference>